<proteinExistence type="inferred from homology"/>
<dbReference type="Gene3D" id="3.40.350.10">
    <property type="entry name" value="Creatinase/prolidase N-terminal domain"/>
    <property type="match status" value="2"/>
</dbReference>
<dbReference type="FunFam" id="3.90.230.10:FF:000009">
    <property type="entry name" value="xaa-Pro aminopeptidase 2"/>
    <property type="match status" value="1"/>
</dbReference>
<evidence type="ECO:0000259" key="4">
    <source>
        <dbReference type="Pfam" id="PF00557"/>
    </source>
</evidence>
<dbReference type="GO" id="GO:0070006">
    <property type="term" value="F:metalloaminopeptidase activity"/>
    <property type="evidence" value="ECO:0007669"/>
    <property type="project" value="InterPro"/>
</dbReference>
<dbReference type="Pfam" id="PF01321">
    <property type="entry name" value="Creatinase_N"/>
    <property type="match status" value="1"/>
</dbReference>
<gene>
    <name evidence="7" type="ORF">MNBD_ALPHA08-281</name>
</gene>
<feature type="domain" description="Peptidase M24 C-terminal" evidence="6">
    <location>
        <begin position="544"/>
        <end position="601"/>
    </location>
</feature>
<dbReference type="SUPFAM" id="SSF55920">
    <property type="entry name" value="Creatinase/aminopeptidase"/>
    <property type="match status" value="1"/>
</dbReference>
<evidence type="ECO:0000256" key="3">
    <source>
        <dbReference type="ARBA" id="ARBA00022801"/>
    </source>
</evidence>
<dbReference type="PROSITE" id="PS00491">
    <property type="entry name" value="PROLINE_PEPTIDASE"/>
    <property type="match status" value="1"/>
</dbReference>
<dbReference type="Pfam" id="PF00557">
    <property type="entry name" value="Peptidase_M24"/>
    <property type="match status" value="1"/>
</dbReference>
<dbReference type="EC" id="3.4.11.9" evidence="7"/>
<dbReference type="InterPro" id="IPR000587">
    <property type="entry name" value="Creatinase_N"/>
</dbReference>
<dbReference type="InterPro" id="IPR050422">
    <property type="entry name" value="X-Pro_aminopeptidase_P"/>
</dbReference>
<feature type="domain" description="Peptidase M24" evidence="4">
    <location>
        <begin position="322"/>
        <end position="533"/>
    </location>
</feature>
<dbReference type="CDD" id="cd01085">
    <property type="entry name" value="APP"/>
    <property type="match status" value="1"/>
</dbReference>
<dbReference type="SUPFAM" id="SSF53092">
    <property type="entry name" value="Creatinase/prolidase N-terminal domain"/>
    <property type="match status" value="2"/>
</dbReference>
<dbReference type="InterPro" id="IPR033740">
    <property type="entry name" value="Pept_M24B"/>
</dbReference>
<accession>A0A3B0RUS1</accession>
<dbReference type="Pfam" id="PF16188">
    <property type="entry name" value="Peptidase_M24_C"/>
    <property type="match status" value="1"/>
</dbReference>
<protein>
    <submittedName>
        <fullName evidence="7">Xaa-Pro aminopeptidase</fullName>
        <ecNumber evidence="7">3.4.11.9</ecNumber>
    </submittedName>
</protein>
<evidence type="ECO:0000313" key="7">
    <source>
        <dbReference type="EMBL" id="VAV95719.1"/>
    </source>
</evidence>
<evidence type="ECO:0000256" key="1">
    <source>
        <dbReference type="ARBA" id="ARBA00008766"/>
    </source>
</evidence>
<organism evidence="7">
    <name type="scientific">hydrothermal vent metagenome</name>
    <dbReference type="NCBI Taxonomy" id="652676"/>
    <lineage>
        <taxon>unclassified sequences</taxon>
        <taxon>metagenomes</taxon>
        <taxon>ecological metagenomes</taxon>
    </lineage>
</organism>
<dbReference type="PANTHER" id="PTHR43763:SF6">
    <property type="entry name" value="XAA-PRO AMINOPEPTIDASE 1"/>
    <property type="match status" value="1"/>
</dbReference>
<evidence type="ECO:0000256" key="2">
    <source>
        <dbReference type="ARBA" id="ARBA00022723"/>
    </source>
</evidence>
<keyword evidence="7" id="KW-0645">Protease</keyword>
<dbReference type="InterPro" id="IPR000994">
    <property type="entry name" value="Pept_M24"/>
</dbReference>
<dbReference type="InterPro" id="IPR001131">
    <property type="entry name" value="Peptidase_M24B_aminopep-P_CS"/>
</dbReference>
<reference evidence="7" key="1">
    <citation type="submission" date="2018-06" db="EMBL/GenBank/DDBJ databases">
        <authorList>
            <person name="Zhirakovskaya E."/>
        </authorList>
    </citation>
    <scope>NUCLEOTIDE SEQUENCE</scope>
</reference>
<evidence type="ECO:0000259" key="5">
    <source>
        <dbReference type="Pfam" id="PF01321"/>
    </source>
</evidence>
<dbReference type="Gene3D" id="3.90.230.10">
    <property type="entry name" value="Creatinase/methionine aminopeptidase superfamily"/>
    <property type="match status" value="1"/>
</dbReference>
<keyword evidence="7" id="KW-0031">Aminopeptidase</keyword>
<dbReference type="Pfam" id="PF16189">
    <property type="entry name" value="Creatinase_N_2"/>
    <property type="match status" value="1"/>
</dbReference>
<comment type="similarity">
    <text evidence="1">Belongs to the peptidase M24B family.</text>
</comment>
<dbReference type="GO" id="GO:0005737">
    <property type="term" value="C:cytoplasm"/>
    <property type="evidence" value="ECO:0007669"/>
    <property type="project" value="UniProtKB-ARBA"/>
</dbReference>
<dbReference type="EMBL" id="UOEC01000129">
    <property type="protein sequence ID" value="VAV95719.1"/>
    <property type="molecule type" value="Genomic_DNA"/>
</dbReference>
<dbReference type="InterPro" id="IPR036005">
    <property type="entry name" value="Creatinase/aminopeptidase-like"/>
</dbReference>
<evidence type="ECO:0000259" key="6">
    <source>
        <dbReference type="Pfam" id="PF16188"/>
    </source>
</evidence>
<keyword evidence="2" id="KW-0479">Metal-binding</keyword>
<name>A0A3B0RUS1_9ZZZZ</name>
<keyword evidence="3 7" id="KW-0378">Hydrolase</keyword>
<dbReference type="InterPro" id="IPR029149">
    <property type="entry name" value="Creatin/AminoP/Spt16_N"/>
</dbReference>
<feature type="domain" description="Creatinase N-terminal" evidence="5">
    <location>
        <begin position="17"/>
        <end position="147"/>
    </location>
</feature>
<dbReference type="AlphaFoldDB" id="A0A3B0RUS1"/>
<dbReference type="InterPro" id="IPR032416">
    <property type="entry name" value="Peptidase_M24_C"/>
</dbReference>
<dbReference type="PANTHER" id="PTHR43763">
    <property type="entry name" value="XAA-PRO AMINOPEPTIDASE 1"/>
    <property type="match status" value="1"/>
</dbReference>
<dbReference type="GO" id="GO:0046872">
    <property type="term" value="F:metal ion binding"/>
    <property type="evidence" value="ECO:0007669"/>
    <property type="project" value="UniProtKB-KW"/>
</dbReference>
<sequence>MYQSFKDTSQRKHSANRVSALRTELEKQNLDGFIIPHADEFQGEYLPAYAERLAWLTGFTGSAGSAIVLADKAAIFVDGRYTIQVAEQIDDTVISALDSAKTAPDKWLAKNLKSDQRLGFDPWLLTASQTEKFKKAAHTAGAELVSLVQNPIDTIWHDQPEKPSKPLFAHPLQFAGKTTADKIAQIQKTLKEKDADAAVLSRTDSVSWLFNIRGNEITHNPVVLSYAIVKAKGKAQLFVDRAKVPEGVASLLAQTTDIQAPGQFASALGDLGKANAHVLLDKTTAPEQIRAILHDARASIITRADPCVLPKAIKNDVELSGARAAHLRDGAVMARFLCWLDREAPKGNLDEISVAEKLEALRVETGVLEEISFDTISAAGPHAAIPHYRVTTASNQPLRQNQVFLCDSGAQYRDGTTDITRTVIVGKPTDEMRDCYTRVLKGMIGLTMVRFPVGTNGAQLDTLARQHLWSAGLDFDHGTGHGVGSYLCVHEGPASISKAGNVALQPGMILSNEPGYYQEGDFGIRIENLIIVTPARKIKGGNRKMLGFETLTLTPIDQRLINRDLLTETEKQWLNAYHQKVFDEISPQLDATTTKWLKSVTGKVGAGYSTTNL</sequence>